<dbReference type="EMBL" id="CYRY02037365">
    <property type="protein sequence ID" value="VCX22375.1"/>
    <property type="molecule type" value="Genomic_DNA"/>
</dbReference>
<evidence type="ECO:0000313" key="1">
    <source>
        <dbReference type="EMBL" id="VCX22375.1"/>
    </source>
</evidence>
<organism evidence="1 2">
    <name type="scientific">Gulo gulo</name>
    <name type="common">Wolverine</name>
    <name type="synonym">Gluton</name>
    <dbReference type="NCBI Taxonomy" id="48420"/>
    <lineage>
        <taxon>Eukaryota</taxon>
        <taxon>Metazoa</taxon>
        <taxon>Chordata</taxon>
        <taxon>Craniata</taxon>
        <taxon>Vertebrata</taxon>
        <taxon>Euteleostomi</taxon>
        <taxon>Mammalia</taxon>
        <taxon>Eutheria</taxon>
        <taxon>Laurasiatheria</taxon>
        <taxon>Carnivora</taxon>
        <taxon>Caniformia</taxon>
        <taxon>Musteloidea</taxon>
        <taxon>Mustelidae</taxon>
        <taxon>Guloninae</taxon>
        <taxon>Gulo</taxon>
    </lineage>
</organism>
<sequence length="52" mass="5999">MLNERLRLNFTPCLPDPAPCRPLSTCNLWHSSFFSLLGLHYLSLRPTLKVND</sequence>
<feature type="non-terminal residue" evidence="1">
    <location>
        <position position="52"/>
    </location>
</feature>
<dbReference type="Proteomes" id="UP000269945">
    <property type="component" value="Unassembled WGS sequence"/>
</dbReference>
<name>A0A9X9Q589_GULGU</name>
<comment type="caution">
    <text evidence="1">The sequence shown here is derived from an EMBL/GenBank/DDBJ whole genome shotgun (WGS) entry which is preliminary data.</text>
</comment>
<accession>A0A9X9Q589</accession>
<dbReference type="AlphaFoldDB" id="A0A9X9Q589"/>
<evidence type="ECO:0000313" key="2">
    <source>
        <dbReference type="Proteomes" id="UP000269945"/>
    </source>
</evidence>
<proteinExistence type="predicted"/>
<protein>
    <submittedName>
        <fullName evidence="1">Uncharacterized protein</fullName>
    </submittedName>
</protein>
<reference evidence="1 2" key="1">
    <citation type="submission" date="2018-10" db="EMBL/GenBank/DDBJ databases">
        <authorList>
            <person name="Ekblom R."/>
            <person name="Jareborg N."/>
        </authorList>
    </citation>
    <scope>NUCLEOTIDE SEQUENCE [LARGE SCALE GENOMIC DNA]</scope>
    <source>
        <tissue evidence="1">Muscle</tissue>
    </source>
</reference>
<keyword evidence="2" id="KW-1185">Reference proteome</keyword>
<gene>
    <name evidence="1" type="ORF">BN2614_LOCUS2</name>
</gene>